<dbReference type="PANTHER" id="PTHR47338">
    <property type="entry name" value="ZN(II)2CYS6 TRANSCRIPTION FACTOR (EUROFUNG)-RELATED"/>
    <property type="match status" value="1"/>
</dbReference>
<evidence type="ECO:0000256" key="3">
    <source>
        <dbReference type="ARBA" id="ARBA00023015"/>
    </source>
</evidence>
<dbReference type="InterPro" id="IPR050815">
    <property type="entry name" value="TF_fung"/>
</dbReference>
<dbReference type="GO" id="GO:0005634">
    <property type="term" value="C:nucleus"/>
    <property type="evidence" value="ECO:0007669"/>
    <property type="project" value="UniProtKB-SubCell"/>
</dbReference>
<dbReference type="SMART" id="SM00906">
    <property type="entry name" value="Fungal_trans"/>
    <property type="match status" value="1"/>
</dbReference>
<comment type="subcellular location">
    <subcellularLocation>
        <location evidence="1">Nucleus</location>
    </subcellularLocation>
</comment>
<keyword evidence="9" id="KW-1185">Reference proteome</keyword>
<feature type="compositionally biased region" description="Low complexity" evidence="6">
    <location>
        <begin position="120"/>
        <end position="134"/>
    </location>
</feature>
<dbReference type="Proteomes" id="UP001172155">
    <property type="component" value="Unassembled WGS sequence"/>
</dbReference>
<feature type="domain" description="Zn(2)-C6 fungal-type" evidence="7">
    <location>
        <begin position="41"/>
        <end position="71"/>
    </location>
</feature>
<protein>
    <submittedName>
        <fullName evidence="8">Fungal-specific transcription factor domain-containing protein</fullName>
    </submittedName>
</protein>
<name>A0AA40FA78_9PEZI</name>
<dbReference type="GO" id="GO:0008270">
    <property type="term" value="F:zinc ion binding"/>
    <property type="evidence" value="ECO:0007669"/>
    <property type="project" value="InterPro"/>
</dbReference>
<dbReference type="SUPFAM" id="SSF57701">
    <property type="entry name" value="Zn2/Cys6 DNA-binding domain"/>
    <property type="match status" value="1"/>
</dbReference>
<dbReference type="CDD" id="cd12148">
    <property type="entry name" value="fungal_TF_MHR"/>
    <property type="match status" value="1"/>
</dbReference>
<dbReference type="Pfam" id="PF04082">
    <property type="entry name" value="Fungal_trans"/>
    <property type="match status" value="1"/>
</dbReference>
<evidence type="ECO:0000256" key="5">
    <source>
        <dbReference type="ARBA" id="ARBA00023242"/>
    </source>
</evidence>
<sequence>MSSSSNSPRDTVMVSDPNAEQTGESGAARGNSTVPKPKRLACMICRKRKLKCDGIKPSCSTCSRLGHTCAYDEVRRKSGPKRGYVKALEERLKQVETLLKTQDPPTSPDGSKGLPIPVDAASQPANQRAAATANFSVQDPSIGIASSRDMDRWHFNDDSPNNPPMDDFNFNNMNISLGNGDSNFTWEMIGLGLEEPLPPQDTIDELHQIYFEKIHPSLPMIHKFRYLAAMSLAPSQRPPVCLRYAMWTLACSVTDKYLGMKDLFYHRARKYVESDYIKGYGEHMISVAHAQTHVLLASYEFKWMYFPRAWMSTGSAVRLCQMIGLHRLDGEGLDVKQCLPPPRDWTEKEERRRTFWMAFCQDRYASIGTGWPMTVDEKDILTNLPASDDAFDLSRPEETPPLHESMSPSGAGKLSAFGGIVLLACLFGRNLVHLHRPDVDDRDHDLNGEFWKRHRNMDNILLNTSLCLPSHLKLPSGLGSPNIVFTNMCIHTSTICLHQAAIFKADKNRLPASVSAESKVRCITAANEIASIMRMISHLDLATMNPFISFCLYVSARVFVQYLKSRPDDSQTSDSLRFLLSAMNALRKRNPLTESFLVQLDVDLEALGQRIPKLKAAFPRSTDSPSPGYAHPHGFNGTKPTEGEGRGSMPYSNECVFLKIAGDDGNPISAPDLVDLDPSLTNNNNNNNNSNNNNNNNTSQTPSSTGHPSQSWSSSAAESSLPTRERGSGSGSSYVPLHGMMPDFGRVDVDSATSLDESGRPTPNSSTGASDHLVAPGGGGRVSGRASFEASPVASLNSMPGTTARGGPRGSGGVSEFFGDPSAYNLQPGVTSGMSPGEQQQRFSLEEAEAGGFGSTAGWTDMQGQPAMVDGVLRSILAMGPMDTMDLRWDTNP</sequence>
<dbReference type="PROSITE" id="PS00463">
    <property type="entry name" value="ZN2_CY6_FUNGAL_1"/>
    <property type="match status" value="1"/>
</dbReference>
<dbReference type="EMBL" id="JAUKUD010000001">
    <property type="protein sequence ID" value="KAK0754099.1"/>
    <property type="molecule type" value="Genomic_DNA"/>
</dbReference>
<evidence type="ECO:0000256" key="6">
    <source>
        <dbReference type="SAM" id="MobiDB-lite"/>
    </source>
</evidence>
<dbReference type="CDD" id="cd00067">
    <property type="entry name" value="GAL4"/>
    <property type="match status" value="1"/>
</dbReference>
<evidence type="ECO:0000313" key="9">
    <source>
        <dbReference type="Proteomes" id="UP001172155"/>
    </source>
</evidence>
<evidence type="ECO:0000256" key="1">
    <source>
        <dbReference type="ARBA" id="ARBA00004123"/>
    </source>
</evidence>
<feature type="region of interest" description="Disordered" evidence="6">
    <location>
        <begin position="669"/>
        <end position="838"/>
    </location>
</feature>
<dbReference type="Pfam" id="PF00172">
    <property type="entry name" value="Zn_clus"/>
    <property type="match status" value="1"/>
</dbReference>
<dbReference type="InterPro" id="IPR007219">
    <property type="entry name" value="XnlR_reg_dom"/>
</dbReference>
<organism evidence="8 9">
    <name type="scientific">Schizothecium vesticola</name>
    <dbReference type="NCBI Taxonomy" id="314040"/>
    <lineage>
        <taxon>Eukaryota</taxon>
        <taxon>Fungi</taxon>
        <taxon>Dikarya</taxon>
        <taxon>Ascomycota</taxon>
        <taxon>Pezizomycotina</taxon>
        <taxon>Sordariomycetes</taxon>
        <taxon>Sordariomycetidae</taxon>
        <taxon>Sordariales</taxon>
        <taxon>Schizotheciaceae</taxon>
        <taxon>Schizothecium</taxon>
    </lineage>
</organism>
<dbReference type="GO" id="GO:0006351">
    <property type="term" value="P:DNA-templated transcription"/>
    <property type="evidence" value="ECO:0007669"/>
    <property type="project" value="InterPro"/>
</dbReference>
<keyword evidence="4" id="KW-0804">Transcription</keyword>
<feature type="region of interest" description="Disordered" evidence="6">
    <location>
        <begin position="1"/>
        <end position="33"/>
    </location>
</feature>
<dbReference type="PROSITE" id="PS50048">
    <property type="entry name" value="ZN2_CY6_FUNGAL_2"/>
    <property type="match status" value="1"/>
</dbReference>
<feature type="compositionally biased region" description="Polar residues" evidence="6">
    <location>
        <begin position="698"/>
        <end position="708"/>
    </location>
</feature>
<feature type="compositionally biased region" description="Polar residues" evidence="6">
    <location>
        <begin position="751"/>
        <end position="769"/>
    </location>
</feature>
<dbReference type="InterPro" id="IPR036864">
    <property type="entry name" value="Zn2-C6_fun-type_DNA-bd_sf"/>
</dbReference>
<feature type="compositionally biased region" description="Polar residues" evidence="6">
    <location>
        <begin position="18"/>
        <end position="33"/>
    </location>
</feature>
<dbReference type="AlphaFoldDB" id="A0AA40FA78"/>
<feature type="region of interest" description="Disordered" evidence="6">
    <location>
        <begin position="98"/>
        <end position="134"/>
    </location>
</feature>
<keyword evidence="2" id="KW-0479">Metal-binding</keyword>
<keyword evidence="3" id="KW-0805">Transcription regulation</keyword>
<evidence type="ECO:0000256" key="4">
    <source>
        <dbReference type="ARBA" id="ARBA00023163"/>
    </source>
</evidence>
<proteinExistence type="predicted"/>
<comment type="caution">
    <text evidence="8">The sequence shown here is derived from an EMBL/GenBank/DDBJ whole genome shotgun (WGS) entry which is preliminary data.</text>
</comment>
<feature type="compositionally biased region" description="Low complexity" evidence="6">
    <location>
        <begin position="682"/>
        <end position="697"/>
    </location>
</feature>
<dbReference type="GO" id="GO:0003677">
    <property type="term" value="F:DNA binding"/>
    <property type="evidence" value="ECO:0007669"/>
    <property type="project" value="InterPro"/>
</dbReference>
<reference evidence="8" key="1">
    <citation type="submission" date="2023-06" db="EMBL/GenBank/DDBJ databases">
        <title>Genome-scale phylogeny and comparative genomics of the fungal order Sordariales.</title>
        <authorList>
            <consortium name="Lawrence Berkeley National Laboratory"/>
            <person name="Hensen N."/>
            <person name="Bonometti L."/>
            <person name="Westerberg I."/>
            <person name="Brannstrom I.O."/>
            <person name="Guillou S."/>
            <person name="Cros-Aarteil S."/>
            <person name="Calhoun S."/>
            <person name="Haridas S."/>
            <person name="Kuo A."/>
            <person name="Mondo S."/>
            <person name="Pangilinan J."/>
            <person name="Riley R."/>
            <person name="LaButti K."/>
            <person name="Andreopoulos B."/>
            <person name="Lipzen A."/>
            <person name="Chen C."/>
            <person name="Yanf M."/>
            <person name="Daum C."/>
            <person name="Ng V."/>
            <person name="Clum A."/>
            <person name="Steindorff A."/>
            <person name="Ohm R."/>
            <person name="Martin F."/>
            <person name="Silar P."/>
            <person name="Natvig D."/>
            <person name="Lalanne C."/>
            <person name="Gautier V."/>
            <person name="Ament-velasquez S.L."/>
            <person name="Kruys A."/>
            <person name="Hutchinson M.I."/>
            <person name="Powell A.J."/>
            <person name="Barry K."/>
            <person name="Miller A.N."/>
            <person name="Grigoriev I.V."/>
            <person name="Debuchy R."/>
            <person name="Gladieux P."/>
            <person name="Thoren M.H."/>
            <person name="Johannesson H."/>
        </authorList>
    </citation>
    <scope>NUCLEOTIDE SEQUENCE</scope>
    <source>
        <strain evidence="8">SMH3187-1</strain>
    </source>
</reference>
<dbReference type="CDD" id="cd14653">
    <property type="entry name" value="ZIP_Gal4p-like"/>
    <property type="match status" value="1"/>
</dbReference>
<dbReference type="GO" id="GO:0000981">
    <property type="term" value="F:DNA-binding transcription factor activity, RNA polymerase II-specific"/>
    <property type="evidence" value="ECO:0007669"/>
    <property type="project" value="InterPro"/>
</dbReference>
<evidence type="ECO:0000259" key="7">
    <source>
        <dbReference type="PROSITE" id="PS50048"/>
    </source>
</evidence>
<feature type="compositionally biased region" description="Polar residues" evidence="6">
    <location>
        <begin position="824"/>
        <end position="838"/>
    </location>
</feature>
<feature type="region of interest" description="Disordered" evidence="6">
    <location>
        <begin position="617"/>
        <end position="648"/>
    </location>
</feature>
<evidence type="ECO:0000313" key="8">
    <source>
        <dbReference type="EMBL" id="KAK0754099.1"/>
    </source>
</evidence>
<accession>A0AA40FA78</accession>
<dbReference type="PANTHER" id="PTHR47338:SF10">
    <property type="entry name" value="TRANSCRIPTION FACTOR DOMAIN-CONTAINING PROTEIN-RELATED"/>
    <property type="match status" value="1"/>
</dbReference>
<gene>
    <name evidence="8" type="ORF">B0T18DRAFT_29648</name>
</gene>
<dbReference type="InterPro" id="IPR001138">
    <property type="entry name" value="Zn2Cys6_DnaBD"/>
</dbReference>
<dbReference type="SMART" id="SM00066">
    <property type="entry name" value="GAL4"/>
    <property type="match status" value="1"/>
</dbReference>
<dbReference type="Gene3D" id="4.10.240.10">
    <property type="entry name" value="Zn(2)-C6 fungal-type DNA-binding domain"/>
    <property type="match status" value="1"/>
</dbReference>
<keyword evidence="5" id="KW-0539">Nucleus</keyword>
<evidence type="ECO:0000256" key="2">
    <source>
        <dbReference type="ARBA" id="ARBA00022723"/>
    </source>
</evidence>
<feature type="compositionally biased region" description="Low complexity" evidence="6">
    <location>
        <begin position="709"/>
        <end position="720"/>
    </location>
</feature>